<dbReference type="EMBL" id="JAACYS010000118">
    <property type="protein sequence ID" value="NCU19074.1"/>
    <property type="molecule type" value="Genomic_DNA"/>
</dbReference>
<feature type="transmembrane region" description="Helical" evidence="1">
    <location>
        <begin position="159"/>
        <end position="177"/>
    </location>
</feature>
<feature type="transmembrane region" description="Helical" evidence="1">
    <location>
        <begin position="52"/>
        <end position="73"/>
    </location>
</feature>
<accession>A0ABX0A983</accession>
<proteinExistence type="predicted"/>
<comment type="caution">
    <text evidence="2">The sequence shown here is derived from an EMBL/GenBank/DDBJ whole genome shotgun (WGS) entry which is preliminary data.</text>
</comment>
<evidence type="ECO:0008006" key="4">
    <source>
        <dbReference type="Google" id="ProtNLM"/>
    </source>
</evidence>
<protein>
    <recommendedName>
        <fullName evidence="4">Yip1 domain-containing protein</fullName>
    </recommendedName>
</protein>
<gene>
    <name evidence="2" type="ORF">GW534_15590</name>
</gene>
<evidence type="ECO:0000256" key="1">
    <source>
        <dbReference type="SAM" id="Phobius"/>
    </source>
</evidence>
<evidence type="ECO:0000313" key="2">
    <source>
        <dbReference type="EMBL" id="NCU19074.1"/>
    </source>
</evidence>
<feature type="transmembrane region" description="Helical" evidence="1">
    <location>
        <begin position="20"/>
        <end position="40"/>
    </location>
</feature>
<feature type="transmembrane region" description="Helical" evidence="1">
    <location>
        <begin position="94"/>
        <end position="112"/>
    </location>
</feature>
<dbReference type="RefSeq" id="WP_161921893.1">
    <property type="nucleotide sequence ID" value="NZ_JAACYS010000118.1"/>
</dbReference>
<keyword evidence="3" id="KW-1185">Reference proteome</keyword>
<feature type="transmembrane region" description="Helical" evidence="1">
    <location>
        <begin position="124"/>
        <end position="147"/>
    </location>
</feature>
<reference evidence="2 3" key="1">
    <citation type="submission" date="2020-01" db="EMBL/GenBank/DDBJ databases">
        <title>A novel Bacillus sp. from Pasinler.</title>
        <authorList>
            <person name="Adiguzel A."/>
            <person name="Ay H."/>
            <person name="Baltaci M.O."/>
        </authorList>
    </citation>
    <scope>NUCLEOTIDE SEQUENCE [LARGE SCALE GENOMIC DNA]</scope>
    <source>
        <strain evidence="2 3">P1</strain>
    </source>
</reference>
<organism evidence="2 3">
    <name type="scientific">Pallidibacillus pasinlerensis</name>
    <dbReference type="NCBI Taxonomy" id="2703818"/>
    <lineage>
        <taxon>Bacteria</taxon>
        <taxon>Bacillati</taxon>
        <taxon>Bacillota</taxon>
        <taxon>Bacilli</taxon>
        <taxon>Bacillales</taxon>
        <taxon>Bacillaceae</taxon>
        <taxon>Pallidibacillus</taxon>
    </lineage>
</organism>
<sequence length="180" mass="21067">MNKENRNKYTFKKIVKSYTFKQIGSLLLLILLAFGVDYYFRKLIGYIDNIVIKQIILFIGVSIILFVCNLLIYNYAKKKEQFMQHEDWDKMPSIVSVWLMFSLIVLIALYFATPVGNFIATYTWIFNVIAYYFLFFINMMILSFIHLIVKPSLSIVKKLLITWASSSVLVALPLLVLQSF</sequence>
<keyword evidence="1" id="KW-0472">Membrane</keyword>
<keyword evidence="1" id="KW-1133">Transmembrane helix</keyword>
<evidence type="ECO:0000313" key="3">
    <source>
        <dbReference type="Proteomes" id="UP000743899"/>
    </source>
</evidence>
<dbReference type="Proteomes" id="UP000743899">
    <property type="component" value="Unassembled WGS sequence"/>
</dbReference>
<name>A0ABX0A983_9BACI</name>
<keyword evidence="1" id="KW-0812">Transmembrane</keyword>